<sequence>MNLDEILKKFSVVAMTNIANQLKAAPHFAMDKFYKTKKGVVGDSVDIIIKRGAGVVLESVSANASHLVTKTDDAYIVTVSLPRFPLVDKINASDINSLRSLNSEKAVTESLSVKIAEILKSQKDSIDTTLEYMAIGSLFGKILDGKGQELFSFVSRKQGVQLSKKSSGNGAKTLIETLNEVDERLISEFGVNPGYEVLCGYGFLANLVNKANEEELFKAGIAKWSEEGNLRVLNIYGTDFRPYSAKYKNTKGEAKDFMDTDKAKVIPKSTEPFTLYYGRANHVDALGLAPKLYFSAAPEKLDKGQGYAIVSETKAIPICNRPDALIELSFK</sequence>
<comment type="caution">
    <text evidence="1">The sequence shown here is derived from an EMBL/GenBank/DDBJ whole genome shotgun (WGS) entry which is preliminary data.</text>
</comment>
<dbReference type="AlphaFoldDB" id="A0A2P8QYN1"/>
<dbReference type="OrthoDB" id="5363575at2"/>
<protein>
    <submittedName>
        <fullName evidence="1">Major capsid protein E</fullName>
    </submittedName>
</protein>
<reference evidence="2" key="1">
    <citation type="submission" date="2017-10" db="EMBL/GenBank/DDBJ databases">
        <title>Campylobacter species from seals.</title>
        <authorList>
            <person name="Gilbert M.J."/>
            <person name="Zomer A.L."/>
            <person name="Timmerman A.J."/>
            <person name="Duim B."/>
            <person name="Wagenaar J.A."/>
        </authorList>
    </citation>
    <scope>NUCLEOTIDE SEQUENCE [LARGE SCALE GENOMIC DNA]</scope>
    <source>
        <strain evidence="2">17S00004-5</strain>
    </source>
</reference>
<name>A0A2P8QYN1_9BACT</name>
<accession>A0A2P8QYN1</accession>
<dbReference type="Pfam" id="PF03864">
    <property type="entry name" value="Phage_cap_E"/>
    <property type="match status" value="1"/>
</dbReference>
<proteinExistence type="predicted"/>
<gene>
    <name evidence="1" type="ORF">CQ405_08150</name>
</gene>
<organism evidence="1 2">
    <name type="scientific">Campylobacter blaseri</name>
    <dbReference type="NCBI Taxonomy" id="2042961"/>
    <lineage>
        <taxon>Bacteria</taxon>
        <taxon>Pseudomonadati</taxon>
        <taxon>Campylobacterota</taxon>
        <taxon>Epsilonproteobacteria</taxon>
        <taxon>Campylobacterales</taxon>
        <taxon>Campylobacteraceae</taxon>
        <taxon>Campylobacter</taxon>
    </lineage>
</organism>
<dbReference type="Proteomes" id="UP000240535">
    <property type="component" value="Unassembled WGS sequence"/>
</dbReference>
<dbReference type="InterPro" id="IPR005564">
    <property type="entry name" value="Major_capsid_GpE"/>
</dbReference>
<dbReference type="Gene3D" id="3.15.30.10">
    <property type="entry name" value="putative capsid protein of prophage domain like"/>
    <property type="match status" value="1"/>
</dbReference>
<keyword evidence="2" id="KW-1185">Reference proteome</keyword>
<evidence type="ECO:0000313" key="1">
    <source>
        <dbReference type="EMBL" id="PSM51351.1"/>
    </source>
</evidence>
<dbReference type="EMBL" id="PDHH01000008">
    <property type="protein sequence ID" value="PSM51351.1"/>
    <property type="molecule type" value="Genomic_DNA"/>
</dbReference>
<evidence type="ECO:0000313" key="2">
    <source>
        <dbReference type="Proteomes" id="UP000240535"/>
    </source>
</evidence>
<dbReference type="RefSeq" id="WP_106872541.1">
    <property type="nucleotide sequence ID" value="NZ_CP053841.1"/>
</dbReference>